<dbReference type="Pfam" id="PF01979">
    <property type="entry name" value="Amidohydro_1"/>
    <property type="match status" value="1"/>
</dbReference>
<name>A0A844QDX8_9HYPH</name>
<dbReference type="EC" id="3.5.3.13" evidence="7"/>
<dbReference type="InterPro" id="IPR051607">
    <property type="entry name" value="Metallo-dep_hydrolases"/>
</dbReference>
<accession>A0A844QDX8</accession>
<dbReference type="GO" id="GO:0050416">
    <property type="term" value="F:formimidoylglutamate deiminase activity"/>
    <property type="evidence" value="ECO:0007669"/>
    <property type="project" value="UniProtKB-EC"/>
</dbReference>
<dbReference type="SUPFAM" id="SSF51556">
    <property type="entry name" value="Metallo-dependent hydrolases"/>
    <property type="match status" value="1"/>
</dbReference>
<dbReference type="NCBIfam" id="NF006684">
    <property type="entry name" value="PRK09229.1-5"/>
    <property type="match status" value="1"/>
</dbReference>
<dbReference type="AlphaFoldDB" id="A0A844QDX8"/>
<evidence type="ECO:0000256" key="2">
    <source>
        <dbReference type="ARBA" id="ARBA00022723"/>
    </source>
</evidence>
<comment type="caution">
    <text evidence="7">The sequence shown here is derived from an EMBL/GenBank/DDBJ whole genome shotgun (WGS) entry which is preliminary data.</text>
</comment>
<evidence type="ECO:0000313" key="7">
    <source>
        <dbReference type="EMBL" id="MVA96834.1"/>
    </source>
</evidence>
<dbReference type="GO" id="GO:0046872">
    <property type="term" value="F:metal ion binding"/>
    <property type="evidence" value="ECO:0007669"/>
    <property type="project" value="UniProtKB-KW"/>
</dbReference>
<gene>
    <name evidence="7" type="ORF">GN330_06175</name>
</gene>
<evidence type="ECO:0000313" key="8">
    <source>
        <dbReference type="Proteomes" id="UP000463224"/>
    </source>
</evidence>
<evidence type="ECO:0000256" key="4">
    <source>
        <dbReference type="ARBA" id="ARBA00022833"/>
    </source>
</evidence>
<evidence type="ECO:0000256" key="1">
    <source>
        <dbReference type="ARBA" id="ARBA00001947"/>
    </source>
</evidence>
<dbReference type="InterPro" id="IPR006680">
    <property type="entry name" value="Amidohydro-rel"/>
</dbReference>
<proteinExistence type="predicted"/>
<feature type="domain" description="Formimidoylglutamate deiminase N-terminal" evidence="6">
    <location>
        <begin position="2"/>
        <end position="44"/>
    </location>
</feature>
<dbReference type="PANTHER" id="PTHR11271">
    <property type="entry name" value="GUANINE DEAMINASE"/>
    <property type="match status" value="1"/>
</dbReference>
<dbReference type="InterPro" id="IPR010252">
    <property type="entry name" value="HutF"/>
</dbReference>
<dbReference type="InterPro" id="IPR011059">
    <property type="entry name" value="Metal-dep_hydrolase_composite"/>
</dbReference>
<evidence type="ECO:0000259" key="5">
    <source>
        <dbReference type="Pfam" id="PF01979"/>
    </source>
</evidence>
<sequence length="456" mass="48838">MLSIFAREALTQAGWQSNVLVEIGADGRIAGVSADAAPAADSHRVAALLPAPSNLHSHTFQRAMAGLAEARGPAAHDSFWTWREIMYRFLDVLTPDEIEAVAALAFMEMQEAGFAAVAEFHYLHHQPGGAPYADLGELGARIAAAAAETGIGLTLLPVHYAQGGVDGRPLSGGQLRFGNDLDRYLELASRAEATVKALPGDAHWGFAPHSLRAVGAADLERLAGMRGDRPFHMHIAEQEQEIDEMLAVHGARPVEWLLDRVAVDRRWCLIHCTHMTEKETAGLAAAQATAGLCPVTEGNLGDGIFDGARFRAAAGVFGVGSDSNIRISVAEELRQLEYSQRLRDRLRVVLADAGQSSGRVLYRTALEGGARALGRDSGVLAPGFWADLVAIDPARSALCGPDGDPLLDGWIFAGGNETVTDLWSAGRHRVRDGRHLGREAIVARYASCMESVRARL</sequence>
<dbReference type="RefSeq" id="WP_156711732.1">
    <property type="nucleotide sequence ID" value="NZ_WPHG01000001.1"/>
</dbReference>
<evidence type="ECO:0000256" key="3">
    <source>
        <dbReference type="ARBA" id="ARBA00022801"/>
    </source>
</evidence>
<evidence type="ECO:0000259" key="6">
    <source>
        <dbReference type="Pfam" id="PF22429"/>
    </source>
</evidence>
<protein>
    <submittedName>
        <fullName evidence="7">Formimidoylglutamate deiminase</fullName>
        <ecNumber evidence="7">3.5.3.13</ecNumber>
    </submittedName>
</protein>
<comment type="cofactor">
    <cofactor evidence="1">
        <name>Zn(2+)</name>
        <dbReference type="ChEBI" id="CHEBI:29105"/>
    </cofactor>
</comment>
<dbReference type="NCBIfam" id="TIGR02022">
    <property type="entry name" value="hutF"/>
    <property type="match status" value="1"/>
</dbReference>
<dbReference type="GO" id="GO:0005829">
    <property type="term" value="C:cytosol"/>
    <property type="evidence" value="ECO:0007669"/>
    <property type="project" value="TreeGrafter"/>
</dbReference>
<dbReference type="PANTHER" id="PTHR11271:SF48">
    <property type="entry name" value="AMIDOHYDROLASE-RELATED DOMAIN-CONTAINING PROTEIN"/>
    <property type="match status" value="1"/>
</dbReference>
<keyword evidence="3 7" id="KW-0378">Hydrolase</keyword>
<dbReference type="GO" id="GO:0019239">
    <property type="term" value="F:deaminase activity"/>
    <property type="evidence" value="ECO:0007669"/>
    <property type="project" value="TreeGrafter"/>
</dbReference>
<keyword evidence="2" id="KW-0479">Metal-binding</keyword>
<dbReference type="InterPro" id="IPR055156">
    <property type="entry name" value="HutF-like_N"/>
</dbReference>
<reference evidence="7 8" key="1">
    <citation type="submission" date="2019-12" db="EMBL/GenBank/DDBJ databases">
        <title>Nitratireductor arenosus sp. nov., Isolated from sea sand, Jeju island, South Korea.</title>
        <authorList>
            <person name="Kim W."/>
        </authorList>
    </citation>
    <scope>NUCLEOTIDE SEQUENCE [LARGE SCALE GENOMIC DNA]</scope>
    <source>
        <strain evidence="7 8">CAU 1489</strain>
    </source>
</reference>
<feature type="domain" description="Amidohydrolase-related" evidence="5">
    <location>
        <begin position="48"/>
        <end position="426"/>
    </location>
</feature>
<dbReference type="Proteomes" id="UP000463224">
    <property type="component" value="Unassembled WGS sequence"/>
</dbReference>
<dbReference type="InterPro" id="IPR032466">
    <property type="entry name" value="Metal_Hydrolase"/>
</dbReference>
<dbReference type="Gene3D" id="2.30.40.10">
    <property type="entry name" value="Urease, subunit C, domain 1"/>
    <property type="match status" value="1"/>
</dbReference>
<dbReference type="EMBL" id="WPHG01000001">
    <property type="protein sequence ID" value="MVA96834.1"/>
    <property type="molecule type" value="Genomic_DNA"/>
</dbReference>
<dbReference type="SUPFAM" id="SSF51338">
    <property type="entry name" value="Composite domain of metallo-dependent hydrolases"/>
    <property type="match status" value="1"/>
</dbReference>
<organism evidence="7 8">
    <name type="scientific">Nitratireductor arenosus</name>
    <dbReference type="NCBI Taxonomy" id="2682096"/>
    <lineage>
        <taxon>Bacteria</taxon>
        <taxon>Pseudomonadati</taxon>
        <taxon>Pseudomonadota</taxon>
        <taxon>Alphaproteobacteria</taxon>
        <taxon>Hyphomicrobiales</taxon>
        <taxon>Phyllobacteriaceae</taxon>
        <taxon>Nitratireductor</taxon>
    </lineage>
</organism>
<dbReference type="Pfam" id="PF22429">
    <property type="entry name" value="HutF_N"/>
    <property type="match status" value="1"/>
</dbReference>
<dbReference type="Gene3D" id="3.20.20.140">
    <property type="entry name" value="Metal-dependent hydrolases"/>
    <property type="match status" value="1"/>
</dbReference>
<keyword evidence="4" id="KW-0862">Zinc</keyword>
<keyword evidence="8" id="KW-1185">Reference proteome</keyword>